<keyword evidence="5" id="KW-1185">Reference proteome</keyword>
<reference evidence="4 5" key="1">
    <citation type="submission" date="2019-10" db="EMBL/GenBank/DDBJ databases">
        <authorList>
            <person name="Palmer J.M."/>
        </authorList>
    </citation>
    <scope>NUCLEOTIDE SEQUENCE [LARGE SCALE GENOMIC DNA]</scope>
    <source>
        <strain evidence="4 5">TWF718</strain>
    </source>
</reference>
<keyword evidence="2" id="KW-1133">Transmembrane helix</keyword>
<dbReference type="InterPro" id="IPR021109">
    <property type="entry name" value="Peptidase_aspartic_dom_sf"/>
</dbReference>
<organism evidence="4 5">
    <name type="scientific">Orbilia javanica</name>
    <dbReference type="NCBI Taxonomy" id="47235"/>
    <lineage>
        <taxon>Eukaryota</taxon>
        <taxon>Fungi</taxon>
        <taxon>Dikarya</taxon>
        <taxon>Ascomycota</taxon>
        <taxon>Pezizomycotina</taxon>
        <taxon>Orbiliomycetes</taxon>
        <taxon>Orbiliales</taxon>
        <taxon>Orbiliaceae</taxon>
        <taxon>Orbilia</taxon>
    </lineage>
</organism>
<feature type="region of interest" description="Disordered" evidence="1">
    <location>
        <begin position="169"/>
        <end position="221"/>
    </location>
</feature>
<dbReference type="Proteomes" id="UP001313282">
    <property type="component" value="Unassembled WGS sequence"/>
</dbReference>
<dbReference type="InterPro" id="IPR033121">
    <property type="entry name" value="PEPTIDASE_A1"/>
</dbReference>
<sequence length="519" mass="56075">MTCTHQKNWSWVAVAILVCFMTTTIVALLRYPQPNASEAQAEGPELLERDTGLNPAYLNFGGLVGKASSIKTSGPTGGGNYHLPHTTSRTRSMATTVDTTLGYGAPRPSEHSPNYPIQKIGSGFQNIEISWDSSILKYFVEVDIADTDDGPISKRRTKLVLSNHPSIWVQDENPDMGLQGPRSFDCPCSNKKPEAKHGSRASAADAISSSSESASRPTSTPEINDNAFVKFTFEVPDADLIAPKGRMNLTGKRRMSRLGLGQRVIAGVNVAFADKLIKSEPDTGASSGADIDIKWPEPWLGLGISDGDNNSLLKGMLDSKVIDYLSFGLHLGSIIPNRTYSGAGSVTFGGVDIAKFTPGGMRMFSNTGGSGGSSEPLLDEITIETTSKGGEIRTFDVESHAPYGNATTIKFDFSDPLIHLPKDQTGKFLNGLTDHGIIKLQNWPLESGTGNLKNPSESEIYIEIIDEELSRSSTIIFTFINQFPIRVPLQELLVPESDGKHRLLVVVGAEVILGSPFFR</sequence>
<proteinExistence type="predicted"/>
<evidence type="ECO:0000313" key="4">
    <source>
        <dbReference type="EMBL" id="KAK6333007.1"/>
    </source>
</evidence>
<evidence type="ECO:0000256" key="2">
    <source>
        <dbReference type="SAM" id="Phobius"/>
    </source>
</evidence>
<feature type="compositionally biased region" description="Low complexity" evidence="1">
    <location>
        <begin position="200"/>
        <end position="221"/>
    </location>
</feature>
<name>A0AAN8MN00_9PEZI</name>
<evidence type="ECO:0000259" key="3">
    <source>
        <dbReference type="PROSITE" id="PS51767"/>
    </source>
</evidence>
<dbReference type="PROSITE" id="PS51767">
    <property type="entry name" value="PEPTIDASE_A1"/>
    <property type="match status" value="1"/>
</dbReference>
<evidence type="ECO:0000313" key="5">
    <source>
        <dbReference type="Proteomes" id="UP001313282"/>
    </source>
</evidence>
<dbReference type="EMBL" id="JAVHNR010000009">
    <property type="protein sequence ID" value="KAK6333007.1"/>
    <property type="molecule type" value="Genomic_DNA"/>
</dbReference>
<accession>A0AAN8MN00</accession>
<dbReference type="AlphaFoldDB" id="A0AAN8MN00"/>
<gene>
    <name evidence="4" type="ORF">TWF718_010831</name>
</gene>
<keyword evidence="2" id="KW-0472">Membrane</keyword>
<protein>
    <recommendedName>
        <fullName evidence="3">Peptidase A1 domain-containing protein</fullName>
    </recommendedName>
</protein>
<keyword evidence="2" id="KW-0812">Transmembrane</keyword>
<dbReference type="SUPFAM" id="SSF50630">
    <property type="entry name" value="Acid proteases"/>
    <property type="match status" value="1"/>
</dbReference>
<feature type="transmembrane region" description="Helical" evidence="2">
    <location>
        <begin position="12"/>
        <end position="31"/>
    </location>
</feature>
<evidence type="ECO:0000256" key="1">
    <source>
        <dbReference type="SAM" id="MobiDB-lite"/>
    </source>
</evidence>
<feature type="domain" description="Peptidase A1" evidence="3">
    <location>
        <begin position="138"/>
        <end position="519"/>
    </location>
</feature>
<dbReference type="Gene3D" id="2.40.70.10">
    <property type="entry name" value="Acid Proteases"/>
    <property type="match status" value="1"/>
</dbReference>
<comment type="caution">
    <text evidence="4">The sequence shown here is derived from an EMBL/GenBank/DDBJ whole genome shotgun (WGS) entry which is preliminary data.</text>
</comment>